<organism evidence="7">
    <name type="scientific">termite gut metagenome</name>
    <dbReference type="NCBI Taxonomy" id="433724"/>
    <lineage>
        <taxon>unclassified sequences</taxon>
        <taxon>metagenomes</taxon>
        <taxon>organismal metagenomes</taxon>
    </lineage>
</organism>
<dbReference type="Pfam" id="PF02826">
    <property type="entry name" value="2-Hacid_dh_C"/>
    <property type="match status" value="1"/>
</dbReference>
<dbReference type="SUPFAM" id="SSF52283">
    <property type="entry name" value="Formate/glycerate dehydrogenase catalytic domain-like"/>
    <property type="match status" value="1"/>
</dbReference>
<dbReference type="CDD" id="cd12158">
    <property type="entry name" value="ErythrP_dh"/>
    <property type="match status" value="1"/>
</dbReference>
<dbReference type="InterPro" id="IPR006139">
    <property type="entry name" value="D-isomer_2_OHA_DH_cat_dom"/>
</dbReference>
<evidence type="ECO:0000313" key="7">
    <source>
        <dbReference type="EMBL" id="KAA6340679.1"/>
    </source>
</evidence>
<dbReference type="Pfam" id="PF00389">
    <property type="entry name" value="2-Hacid_dh"/>
    <property type="match status" value="1"/>
</dbReference>
<dbReference type="Gene3D" id="3.40.50.720">
    <property type="entry name" value="NAD(P)-binding Rossmann-like Domain"/>
    <property type="match status" value="2"/>
</dbReference>
<comment type="caution">
    <text evidence="7">The sequence shown here is derived from an EMBL/GenBank/DDBJ whole genome shotgun (WGS) entry which is preliminary data.</text>
</comment>
<proteinExistence type="inferred from homology"/>
<dbReference type="SUPFAM" id="SSF51735">
    <property type="entry name" value="NAD(P)-binding Rossmann-fold domains"/>
    <property type="match status" value="1"/>
</dbReference>
<dbReference type="InterPro" id="IPR006140">
    <property type="entry name" value="D-isomer_DH_NAD-bd"/>
</dbReference>
<dbReference type="GO" id="GO:0016618">
    <property type="term" value="F:hydroxypyruvate reductase [NAD(P)H] activity"/>
    <property type="evidence" value="ECO:0007669"/>
    <property type="project" value="TreeGrafter"/>
</dbReference>
<dbReference type="PANTHER" id="PTHR10996">
    <property type="entry name" value="2-HYDROXYACID DEHYDROGENASE-RELATED"/>
    <property type="match status" value="1"/>
</dbReference>
<evidence type="ECO:0000256" key="2">
    <source>
        <dbReference type="ARBA" id="ARBA00023002"/>
    </source>
</evidence>
<evidence type="ECO:0000256" key="3">
    <source>
        <dbReference type="ARBA" id="ARBA00023027"/>
    </source>
</evidence>
<dbReference type="InterPro" id="IPR036291">
    <property type="entry name" value="NAD(P)-bd_dom_sf"/>
</dbReference>
<keyword evidence="2 7" id="KW-0560">Oxidoreductase</keyword>
<feature type="domain" description="D-isomer specific 2-hydroxyacid dehydrogenase catalytic" evidence="5">
    <location>
        <begin position="37"/>
        <end position="292"/>
    </location>
</feature>
<sequence>MGAQRIYGCFIVAFLMKILIDDKIPYIREAVGRMAEEVVFLPGKSFTPELVRDADALIVRTRTRCNRELLEGSSVRLIVTATIGYDHIDTEYCRQAGITWSNAAGCNSSSVAQYVQSSLLLLERMRGTPLKKLTIGIVGVGNVGSKVAAVARKAGMRVLTNDLPRQEKEGKDGFTDVAAMAEECDIITFHTPLYMEGRYKTYHLANEAFFRSLRRRPVIINTSRGEVVDTEALLGALDSGAVSGAVIDVWEGEPDIDRKLLAKAMVATPHIAGYSADGKANATRMSLETISRYSGISASFEITPPTPENTVIYAKSYEEALLKIYNPQTDSEALKANPDDFERLRENYPLRREEVGYKIVIER</sequence>
<dbReference type="GO" id="GO:0051287">
    <property type="term" value="F:NAD binding"/>
    <property type="evidence" value="ECO:0007669"/>
    <property type="project" value="InterPro"/>
</dbReference>
<dbReference type="InterPro" id="IPR020921">
    <property type="entry name" value="Erythronate-4-P_DHase"/>
</dbReference>
<dbReference type="HAMAP" id="MF_01825">
    <property type="entry name" value="PdxB"/>
    <property type="match status" value="1"/>
</dbReference>
<evidence type="ECO:0000256" key="1">
    <source>
        <dbReference type="ARBA" id="ARBA00022490"/>
    </source>
</evidence>
<dbReference type="GO" id="GO:0033711">
    <property type="term" value="F:4-phosphoerythronate dehydrogenase activity"/>
    <property type="evidence" value="ECO:0007669"/>
    <property type="project" value="UniProtKB-EC"/>
</dbReference>
<reference evidence="7" key="1">
    <citation type="submission" date="2019-03" db="EMBL/GenBank/DDBJ databases">
        <title>Single cell metagenomics reveals metabolic interactions within the superorganism composed of flagellate Streblomastix strix and complex community of Bacteroidetes bacteria on its surface.</title>
        <authorList>
            <person name="Treitli S.C."/>
            <person name="Kolisko M."/>
            <person name="Husnik F."/>
            <person name="Keeling P."/>
            <person name="Hampl V."/>
        </authorList>
    </citation>
    <scope>NUCLEOTIDE SEQUENCE</scope>
    <source>
        <strain evidence="7">STM</strain>
    </source>
</reference>
<dbReference type="PANTHER" id="PTHR10996:SF178">
    <property type="entry name" value="2-HYDROXYACID DEHYDROGENASE YGL185C-RELATED"/>
    <property type="match status" value="1"/>
</dbReference>
<dbReference type="InterPro" id="IPR050223">
    <property type="entry name" value="D-isomer_2-hydroxyacid_DH"/>
</dbReference>
<evidence type="ECO:0000256" key="4">
    <source>
        <dbReference type="ARBA" id="ARBA00023096"/>
    </source>
</evidence>
<keyword evidence="1" id="KW-0963">Cytoplasm</keyword>
<dbReference type="EMBL" id="SNRY01000443">
    <property type="protein sequence ID" value="KAA6340679.1"/>
    <property type="molecule type" value="Genomic_DNA"/>
</dbReference>
<name>A0A5J4S3N6_9ZZZZ</name>
<gene>
    <name evidence="7" type="ORF">EZS27_011479</name>
</gene>
<dbReference type="NCBIfam" id="NF001309">
    <property type="entry name" value="PRK00257.1"/>
    <property type="match status" value="1"/>
</dbReference>
<feature type="domain" description="D-isomer specific 2-hydroxyacid dehydrogenase NAD-binding" evidence="6">
    <location>
        <begin position="123"/>
        <end position="272"/>
    </location>
</feature>
<dbReference type="AlphaFoldDB" id="A0A5J4S3N6"/>
<dbReference type="EC" id="1.1.1.290" evidence="7"/>
<dbReference type="Gene3D" id="3.30.1370.170">
    <property type="match status" value="1"/>
</dbReference>
<evidence type="ECO:0000259" key="5">
    <source>
        <dbReference type="Pfam" id="PF00389"/>
    </source>
</evidence>
<protein>
    <submittedName>
        <fullName evidence="7">Erythronate-4-phosphate dehydrogenase</fullName>
        <ecNumber evidence="7">1.1.1.290</ecNumber>
    </submittedName>
</protein>
<dbReference type="GO" id="GO:0008615">
    <property type="term" value="P:pyridoxine biosynthetic process"/>
    <property type="evidence" value="ECO:0007669"/>
    <property type="project" value="UniProtKB-KW"/>
</dbReference>
<keyword evidence="4" id="KW-0664">Pyridoxine biosynthesis</keyword>
<dbReference type="GO" id="GO:0030267">
    <property type="term" value="F:glyoxylate reductase (NADPH) activity"/>
    <property type="evidence" value="ECO:0007669"/>
    <property type="project" value="TreeGrafter"/>
</dbReference>
<keyword evidence="3" id="KW-0520">NAD</keyword>
<accession>A0A5J4S3N6</accession>
<evidence type="ECO:0000259" key="6">
    <source>
        <dbReference type="Pfam" id="PF02826"/>
    </source>
</evidence>
<dbReference type="GO" id="GO:0005829">
    <property type="term" value="C:cytosol"/>
    <property type="evidence" value="ECO:0007669"/>
    <property type="project" value="TreeGrafter"/>
</dbReference>
<dbReference type="InterPro" id="IPR038251">
    <property type="entry name" value="PdxB_dimer_sf"/>
</dbReference>